<dbReference type="GO" id="GO:0046872">
    <property type="term" value="F:metal ion binding"/>
    <property type="evidence" value="ECO:0007669"/>
    <property type="project" value="UniProtKB-KW"/>
</dbReference>
<dbReference type="PANTHER" id="PTHR10587">
    <property type="entry name" value="GLYCOSYL TRANSFERASE-RELATED"/>
    <property type="match status" value="1"/>
</dbReference>
<dbReference type="PROSITE" id="PS51677">
    <property type="entry name" value="NODB"/>
    <property type="match status" value="1"/>
</dbReference>
<dbReference type="AlphaFoldDB" id="A0A3Q9I7V7"/>
<evidence type="ECO:0000259" key="4">
    <source>
        <dbReference type="PROSITE" id="PS51677"/>
    </source>
</evidence>
<evidence type="ECO:0000313" key="6">
    <source>
        <dbReference type="Proteomes" id="UP000270678"/>
    </source>
</evidence>
<dbReference type="GO" id="GO:0016810">
    <property type="term" value="F:hydrolase activity, acting on carbon-nitrogen (but not peptide) bonds"/>
    <property type="evidence" value="ECO:0007669"/>
    <property type="project" value="InterPro"/>
</dbReference>
<dbReference type="KEGG" id="plut:EI981_08905"/>
<sequence>MLKPKLLLLLILSAALVHLPGSAEARSVPKDRAYYESRGDIVWEVPTQDKFIALTFDDGPDAKLTPKILELLEKYDAKATFFVVGERVKRYPELVKKELAAGHEIGNHSFRHPAFETLSVNTIKNEMDQTQQVIYQTTGHKAVLFRPPGGVYNENIINLAKQNNMQLILWSWHQDTRDWSSPGVNKIVRKVLNNARNGDIVLMHDFVYRSSQTPEALETILPELKKRGFSFVTVSELLTHKVSPKQHIEVNH</sequence>
<keyword evidence="6" id="KW-1185">Reference proteome</keyword>
<evidence type="ECO:0000256" key="2">
    <source>
        <dbReference type="ARBA" id="ARBA00022801"/>
    </source>
</evidence>
<dbReference type="Gene3D" id="3.20.20.370">
    <property type="entry name" value="Glycoside hydrolase/deacetylase"/>
    <property type="match status" value="1"/>
</dbReference>
<keyword evidence="3" id="KW-0732">Signal</keyword>
<dbReference type="CDD" id="cd10954">
    <property type="entry name" value="CE4_CtAXE_like"/>
    <property type="match status" value="1"/>
</dbReference>
<dbReference type="RefSeq" id="WP_126997332.1">
    <property type="nucleotide sequence ID" value="NZ_CP034346.1"/>
</dbReference>
<name>A0A3Q9I7V7_9BACL</name>
<feature type="domain" description="NodB homology" evidence="4">
    <location>
        <begin position="50"/>
        <end position="232"/>
    </location>
</feature>
<evidence type="ECO:0000256" key="1">
    <source>
        <dbReference type="ARBA" id="ARBA00022723"/>
    </source>
</evidence>
<proteinExistence type="predicted"/>
<dbReference type="InterPro" id="IPR011330">
    <property type="entry name" value="Glyco_hydro/deAcase_b/a-brl"/>
</dbReference>
<feature type="signal peptide" evidence="3">
    <location>
        <begin position="1"/>
        <end position="25"/>
    </location>
</feature>
<dbReference type="OrthoDB" id="2649545at2"/>
<dbReference type="GO" id="GO:0005975">
    <property type="term" value="P:carbohydrate metabolic process"/>
    <property type="evidence" value="ECO:0007669"/>
    <property type="project" value="InterPro"/>
</dbReference>
<protein>
    <submittedName>
        <fullName evidence="5">Polysaccharide deacetylase family protein</fullName>
    </submittedName>
</protein>
<organism evidence="5 6">
    <name type="scientific">Paenibacillus lutimineralis</name>
    <dbReference type="NCBI Taxonomy" id="2707005"/>
    <lineage>
        <taxon>Bacteria</taxon>
        <taxon>Bacillati</taxon>
        <taxon>Bacillota</taxon>
        <taxon>Bacilli</taxon>
        <taxon>Bacillales</taxon>
        <taxon>Paenibacillaceae</taxon>
        <taxon>Paenibacillus</taxon>
    </lineage>
</organism>
<dbReference type="GO" id="GO:0016020">
    <property type="term" value="C:membrane"/>
    <property type="evidence" value="ECO:0007669"/>
    <property type="project" value="TreeGrafter"/>
</dbReference>
<reference evidence="6" key="1">
    <citation type="submission" date="2018-12" db="EMBL/GenBank/DDBJ databases">
        <title>Complete genome sequence of Paenibacillus sp. MBLB1234.</title>
        <authorList>
            <person name="Nam Y.-D."/>
            <person name="Kang J."/>
            <person name="Chung W.-H."/>
            <person name="Park Y.S."/>
        </authorList>
    </citation>
    <scope>NUCLEOTIDE SEQUENCE [LARGE SCALE GENOMIC DNA]</scope>
    <source>
        <strain evidence="6">MBLB1234</strain>
    </source>
</reference>
<dbReference type="Proteomes" id="UP000270678">
    <property type="component" value="Chromosome"/>
</dbReference>
<dbReference type="EMBL" id="CP034346">
    <property type="protein sequence ID" value="AZS14556.1"/>
    <property type="molecule type" value="Genomic_DNA"/>
</dbReference>
<dbReference type="InterPro" id="IPR002509">
    <property type="entry name" value="NODB_dom"/>
</dbReference>
<keyword evidence="1" id="KW-0479">Metal-binding</keyword>
<dbReference type="PANTHER" id="PTHR10587:SF133">
    <property type="entry name" value="CHITIN DEACETYLASE 1-RELATED"/>
    <property type="match status" value="1"/>
</dbReference>
<dbReference type="SUPFAM" id="SSF88713">
    <property type="entry name" value="Glycoside hydrolase/deacetylase"/>
    <property type="match status" value="1"/>
</dbReference>
<dbReference type="Pfam" id="PF01522">
    <property type="entry name" value="Polysacc_deac_1"/>
    <property type="match status" value="1"/>
</dbReference>
<dbReference type="InterPro" id="IPR050248">
    <property type="entry name" value="Polysacc_deacetylase_ArnD"/>
</dbReference>
<evidence type="ECO:0000313" key="5">
    <source>
        <dbReference type="EMBL" id="AZS14556.1"/>
    </source>
</evidence>
<evidence type="ECO:0000256" key="3">
    <source>
        <dbReference type="SAM" id="SignalP"/>
    </source>
</evidence>
<keyword evidence="2" id="KW-0378">Hydrolase</keyword>
<accession>A0A3Q9I7V7</accession>
<gene>
    <name evidence="5" type="ORF">EI981_08905</name>
</gene>
<feature type="chain" id="PRO_5018535617" evidence="3">
    <location>
        <begin position="26"/>
        <end position="252"/>
    </location>
</feature>